<feature type="region of interest" description="Disordered" evidence="1">
    <location>
        <begin position="15"/>
        <end position="44"/>
    </location>
</feature>
<dbReference type="EMBL" id="JASSZA010000018">
    <property type="protein sequence ID" value="KAK2089810.1"/>
    <property type="molecule type" value="Genomic_DNA"/>
</dbReference>
<keyword evidence="3" id="KW-1185">Reference proteome</keyword>
<evidence type="ECO:0000256" key="1">
    <source>
        <dbReference type="SAM" id="MobiDB-lite"/>
    </source>
</evidence>
<dbReference type="Proteomes" id="UP001266305">
    <property type="component" value="Unassembled WGS sequence"/>
</dbReference>
<gene>
    <name evidence="2" type="ORF">P7K49_032476</name>
</gene>
<protein>
    <submittedName>
        <fullName evidence="2">Uncharacterized protein</fullName>
    </submittedName>
</protein>
<sequence length="124" mass="13235">MLGASLGVHGVPFVPGSLCKAEPEAGEEQAGDDRDSGGPVLQVGALSSQFRPQPLLPVQPPAPEEEGLLGGMMAAAGLESHLHGLALKEGWFDYEAVANRLFEMASRQSTPSQNRKRLYKVIRK</sequence>
<accession>A0ABQ9TYB9</accession>
<proteinExistence type="predicted"/>
<organism evidence="2 3">
    <name type="scientific">Saguinus oedipus</name>
    <name type="common">Cotton-top tamarin</name>
    <name type="synonym">Oedipomidas oedipus</name>
    <dbReference type="NCBI Taxonomy" id="9490"/>
    <lineage>
        <taxon>Eukaryota</taxon>
        <taxon>Metazoa</taxon>
        <taxon>Chordata</taxon>
        <taxon>Craniata</taxon>
        <taxon>Vertebrata</taxon>
        <taxon>Euteleostomi</taxon>
        <taxon>Mammalia</taxon>
        <taxon>Eutheria</taxon>
        <taxon>Euarchontoglires</taxon>
        <taxon>Primates</taxon>
        <taxon>Haplorrhini</taxon>
        <taxon>Platyrrhini</taxon>
        <taxon>Cebidae</taxon>
        <taxon>Callitrichinae</taxon>
        <taxon>Saguinus</taxon>
    </lineage>
</organism>
<evidence type="ECO:0000313" key="3">
    <source>
        <dbReference type="Proteomes" id="UP001266305"/>
    </source>
</evidence>
<reference evidence="2 3" key="1">
    <citation type="submission" date="2023-05" db="EMBL/GenBank/DDBJ databases">
        <title>B98-5 Cell Line De Novo Hybrid Assembly: An Optical Mapping Approach.</title>
        <authorList>
            <person name="Kananen K."/>
            <person name="Auerbach J.A."/>
            <person name="Kautto E."/>
            <person name="Blachly J.S."/>
        </authorList>
    </citation>
    <scope>NUCLEOTIDE SEQUENCE [LARGE SCALE GENOMIC DNA]</scope>
    <source>
        <strain evidence="2">B95-8</strain>
        <tissue evidence="2">Cell line</tissue>
    </source>
</reference>
<name>A0ABQ9TYB9_SAGOE</name>
<evidence type="ECO:0000313" key="2">
    <source>
        <dbReference type="EMBL" id="KAK2089810.1"/>
    </source>
</evidence>
<comment type="caution">
    <text evidence="2">The sequence shown here is derived from an EMBL/GenBank/DDBJ whole genome shotgun (WGS) entry which is preliminary data.</text>
</comment>